<comment type="similarity">
    <text evidence="2 10">Belongs to the mitochondrial carrier (TC 2.A.29) family.</text>
</comment>
<dbReference type="eggNOG" id="KOG0758">
    <property type="taxonomic scope" value="Eukaryota"/>
</dbReference>
<proteinExistence type="inferred from homology"/>
<name>G4TR29_SERID</name>
<evidence type="ECO:0000256" key="3">
    <source>
        <dbReference type="ARBA" id="ARBA00022448"/>
    </source>
</evidence>
<keyword evidence="12" id="KW-1185">Reference proteome</keyword>
<comment type="caution">
    <text evidence="11">The sequence shown here is derived from an EMBL/GenBank/DDBJ whole genome shotgun (WGS) entry which is preliminary data.</text>
</comment>
<accession>G4TR29</accession>
<evidence type="ECO:0000256" key="4">
    <source>
        <dbReference type="ARBA" id="ARBA00022692"/>
    </source>
</evidence>
<dbReference type="InterPro" id="IPR018108">
    <property type="entry name" value="MCP_transmembrane"/>
</dbReference>
<keyword evidence="4 9" id="KW-0812">Transmembrane</keyword>
<dbReference type="OMA" id="VEMFKIR"/>
<feature type="repeat" description="Solcar" evidence="9">
    <location>
        <begin position="104"/>
        <end position="191"/>
    </location>
</feature>
<comment type="subcellular location">
    <subcellularLocation>
        <location evidence="1">Mitochondrion membrane</location>
        <topology evidence="1">Multi-pass membrane protein</topology>
    </subcellularLocation>
</comment>
<evidence type="ECO:0000256" key="8">
    <source>
        <dbReference type="ARBA" id="ARBA00023136"/>
    </source>
</evidence>
<dbReference type="InParanoid" id="G4TR29"/>
<dbReference type="PROSITE" id="PS50920">
    <property type="entry name" value="SOLCAR"/>
    <property type="match status" value="3"/>
</dbReference>
<evidence type="ECO:0000256" key="10">
    <source>
        <dbReference type="RuleBase" id="RU000488"/>
    </source>
</evidence>
<feature type="repeat" description="Solcar" evidence="9">
    <location>
        <begin position="12"/>
        <end position="97"/>
    </location>
</feature>
<dbReference type="Pfam" id="PF00153">
    <property type="entry name" value="Mito_carr"/>
    <property type="match status" value="3"/>
</dbReference>
<evidence type="ECO:0000256" key="6">
    <source>
        <dbReference type="ARBA" id="ARBA00022989"/>
    </source>
</evidence>
<dbReference type="InterPro" id="IPR023395">
    <property type="entry name" value="MCP_dom_sf"/>
</dbReference>
<dbReference type="Gene3D" id="1.50.40.10">
    <property type="entry name" value="Mitochondrial carrier domain"/>
    <property type="match status" value="2"/>
</dbReference>
<keyword evidence="6" id="KW-1133">Transmembrane helix</keyword>
<evidence type="ECO:0000256" key="1">
    <source>
        <dbReference type="ARBA" id="ARBA00004225"/>
    </source>
</evidence>
<keyword evidence="8 9" id="KW-0472">Membrane</keyword>
<dbReference type="Proteomes" id="UP000007148">
    <property type="component" value="Unassembled WGS sequence"/>
</dbReference>
<evidence type="ECO:0000313" key="12">
    <source>
        <dbReference type="Proteomes" id="UP000007148"/>
    </source>
</evidence>
<dbReference type="HOGENOM" id="CLU_015166_16_0_1"/>
<organism evidence="11 12">
    <name type="scientific">Serendipita indica (strain DSM 11827)</name>
    <name type="common">Root endophyte fungus</name>
    <name type="synonym">Piriformospora indica</name>
    <dbReference type="NCBI Taxonomy" id="1109443"/>
    <lineage>
        <taxon>Eukaryota</taxon>
        <taxon>Fungi</taxon>
        <taxon>Dikarya</taxon>
        <taxon>Basidiomycota</taxon>
        <taxon>Agaricomycotina</taxon>
        <taxon>Agaricomycetes</taxon>
        <taxon>Sebacinales</taxon>
        <taxon>Serendipitaceae</taxon>
        <taxon>Serendipita</taxon>
    </lineage>
</organism>
<dbReference type="GO" id="GO:0000064">
    <property type="term" value="F:L-ornithine transmembrane transporter activity"/>
    <property type="evidence" value="ECO:0007669"/>
    <property type="project" value="TreeGrafter"/>
</dbReference>
<feature type="repeat" description="Solcar" evidence="9">
    <location>
        <begin position="203"/>
        <end position="287"/>
    </location>
</feature>
<reference evidence="11 12" key="1">
    <citation type="journal article" date="2011" name="PLoS Pathog.">
        <title>Endophytic Life Strategies Decoded by Genome and Transcriptome Analyses of the Mutualistic Root Symbiont Piriformospora indica.</title>
        <authorList>
            <person name="Zuccaro A."/>
            <person name="Lahrmann U."/>
            <person name="Guldener U."/>
            <person name="Langen G."/>
            <person name="Pfiffi S."/>
            <person name="Biedenkopf D."/>
            <person name="Wong P."/>
            <person name="Samans B."/>
            <person name="Grimm C."/>
            <person name="Basiewicz M."/>
            <person name="Murat C."/>
            <person name="Martin F."/>
            <person name="Kogel K.H."/>
        </authorList>
    </citation>
    <scope>NUCLEOTIDE SEQUENCE [LARGE SCALE GENOMIC DNA]</scope>
    <source>
        <strain evidence="11 12">DSM 11827</strain>
    </source>
</reference>
<dbReference type="InterPro" id="IPR050567">
    <property type="entry name" value="Mitochondrial_Carrier"/>
</dbReference>
<evidence type="ECO:0000256" key="9">
    <source>
        <dbReference type="PROSITE-ProRule" id="PRU00282"/>
    </source>
</evidence>
<gene>
    <name evidence="11" type="ORF">PIIN_07727</name>
</gene>
<dbReference type="STRING" id="1109443.G4TR29"/>
<evidence type="ECO:0000256" key="7">
    <source>
        <dbReference type="ARBA" id="ARBA00023128"/>
    </source>
</evidence>
<dbReference type="SUPFAM" id="SSF103506">
    <property type="entry name" value="Mitochondrial carrier"/>
    <property type="match status" value="1"/>
</dbReference>
<evidence type="ECO:0000313" key="11">
    <source>
        <dbReference type="EMBL" id="CCA73772.1"/>
    </source>
</evidence>
<dbReference type="GO" id="GO:1990575">
    <property type="term" value="P:mitochondrial L-ornithine transmembrane transport"/>
    <property type="evidence" value="ECO:0007669"/>
    <property type="project" value="TreeGrafter"/>
</dbReference>
<dbReference type="PANTHER" id="PTHR45624:SF45">
    <property type="entry name" value="MITOCHONDRIAL CARRIER"/>
    <property type="match status" value="1"/>
</dbReference>
<evidence type="ECO:0000256" key="2">
    <source>
        <dbReference type="ARBA" id="ARBA00006375"/>
    </source>
</evidence>
<dbReference type="GO" id="GO:0031966">
    <property type="term" value="C:mitochondrial membrane"/>
    <property type="evidence" value="ECO:0007669"/>
    <property type="project" value="UniProtKB-SubCell"/>
</dbReference>
<sequence length="294" mass="31879">MSGEGLTAIWNPSVINELIAGSVAGAAQVIVGQPLDTIKTRAQIAPKGMFKGPMDVLFRTVRNEGVLGLYKGMASPLMGIAAVNSLLFTAYNVSKRVISPFPDLSIAQIAAAGSMAGAANSVLASPVELFKIRMQGQYGDASDRKLSRVFRDTWKAHGFRHGVMRGFWATVAREIPAYGAFYAGFEFAKRRFQQEYGKEVPVWALLSSGSFGGISYWLACYPLDVVKSRVQLSDKPLRGLWYITDEIAAVVREGGARALFKGLSPSLLRSIPAAAATFASFELTREFLRQQTGI</sequence>
<keyword evidence="5" id="KW-0677">Repeat</keyword>
<dbReference type="AlphaFoldDB" id="G4TR29"/>
<keyword evidence="3 10" id="KW-0813">Transport</keyword>
<dbReference type="EMBL" id="CAFZ01000252">
    <property type="protein sequence ID" value="CCA73772.1"/>
    <property type="molecule type" value="Genomic_DNA"/>
</dbReference>
<protein>
    <submittedName>
        <fullName evidence="11">Related to Carrier protein YMC1, mitochondrial</fullName>
    </submittedName>
</protein>
<keyword evidence="7" id="KW-0496">Mitochondrion</keyword>
<evidence type="ECO:0000256" key="5">
    <source>
        <dbReference type="ARBA" id="ARBA00022737"/>
    </source>
</evidence>
<dbReference type="PANTHER" id="PTHR45624">
    <property type="entry name" value="MITOCHONDRIAL BASIC AMINO ACIDS TRANSPORTER-RELATED"/>
    <property type="match status" value="1"/>
</dbReference>
<dbReference type="OrthoDB" id="14252at2759"/>